<keyword evidence="2" id="KW-0175">Coiled coil</keyword>
<dbReference type="Proteomes" id="UP000006251">
    <property type="component" value="Unassembled WGS sequence"/>
</dbReference>
<evidence type="ECO:0000256" key="1">
    <source>
        <dbReference type="ARBA" id="ARBA00004196"/>
    </source>
</evidence>
<gene>
    <name evidence="4" type="ORF">GPAL_2528</name>
</gene>
<protein>
    <submittedName>
        <fullName evidence="4">Secretion protein HlyD</fullName>
    </submittedName>
</protein>
<dbReference type="Gene3D" id="2.40.30.170">
    <property type="match status" value="1"/>
</dbReference>
<dbReference type="EMBL" id="BAEQ01000045">
    <property type="protein sequence ID" value="GAC29385.1"/>
    <property type="molecule type" value="Genomic_DNA"/>
</dbReference>
<dbReference type="InterPro" id="IPR058636">
    <property type="entry name" value="Beta-barrel_YknX"/>
</dbReference>
<dbReference type="PANTHER" id="PTHR32347:SF23">
    <property type="entry name" value="BLL5650 PROTEIN"/>
    <property type="match status" value="1"/>
</dbReference>
<dbReference type="OrthoDB" id="9811754at2"/>
<sequence length="327" mass="36716">MRNSLLVLAGVFMLSACGSEPIEVYQQSSENIIKAPAELVSLQQITIGPPNIRRMWSFKIEYIARENAIVKVGDTLLRFDGQSLRNDLFGRKSDLDAATKEAEQGGLNNEAKLKDLLLSLAEAKMNEDKTRRKVEITDASRSKIERQKQQAEHKIATEIHLQAKNRVAQHKEEMTVDEKVRQARIDNRAVRVKELEDSIDKLTINSPKDGMVIYLNWNDEKPAVGDTVYMGATLMTLPSLDKISVKVEFDESHTAKVNIGQEVKVTLDAFPESPFNGKISEIGKAFRNKSQRNLKVVFDAWVTLDEMDTSIMRPGMKATVELSQGSV</sequence>
<comment type="subcellular location">
    <subcellularLocation>
        <location evidence="1">Cell envelope</location>
    </subcellularLocation>
</comment>
<comment type="caution">
    <text evidence="4">The sequence shown here is derived from an EMBL/GenBank/DDBJ whole genome shotgun (WGS) entry which is preliminary data.</text>
</comment>
<dbReference type="RefSeq" id="WP_006012208.1">
    <property type="nucleotide sequence ID" value="NZ_AUAV01000011.1"/>
</dbReference>
<evidence type="ECO:0000259" key="3">
    <source>
        <dbReference type="Pfam" id="PF25990"/>
    </source>
</evidence>
<name>K7A1K3_9ALTE</name>
<evidence type="ECO:0000313" key="4">
    <source>
        <dbReference type="EMBL" id="GAC29385.1"/>
    </source>
</evidence>
<dbReference type="PANTHER" id="PTHR32347">
    <property type="entry name" value="EFFLUX SYSTEM COMPONENT YKNX-RELATED"/>
    <property type="match status" value="1"/>
</dbReference>
<accession>K7A1K3</accession>
<proteinExistence type="predicted"/>
<dbReference type="Pfam" id="PF25990">
    <property type="entry name" value="Beta-barrel_YknX"/>
    <property type="match status" value="1"/>
</dbReference>
<dbReference type="GO" id="GO:0030313">
    <property type="term" value="C:cell envelope"/>
    <property type="evidence" value="ECO:0007669"/>
    <property type="project" value="UniProtKB-SubCell"/>
</dbReference>
<dbReference type="AlphaFoldDB" id="K7A1K3"/>
<dbReference type="PROSITE" id="PS51257">
    <property type="entry name" value="PROKAR_LIPOPROTEIN"/>
    <property type="match status" value="1"/>
</dbReference>
<evidence type="ECO:0000256" key="2">
    <source>
        <dbReference type="ARBA" id="ARBA00023054"/>
    </source>
</evidence>
<reference evidence="5" key="1">
    <citation type="journal article" date="2014" name="Environ. Microbiol.">
        <title>Comparative genomics of the marine bacterial genus Glaciecola reveals the high degree of genomic diversity and genomic characteristic for cold adaptation.</title>
        <authorList>
            <person name="Qin Q.L."/>
            <person name="Xie B.B."/>
            <person name="Yu Y."/>
            <person name="Shu Y.L."/>
            <person name="Rong J.C."/>
            <person name="Zhang Y.J."/>
            <person name="Zhao D.L."/>
            <person name="Chen X.L."/>
            <person name="Zhang X.Y."/>
            <person name="Chen B."/>
            <person name="Zhou B.C."/>
            <person name="Zhang Y.Z."/>
        </authorList>
    </citation>
    <scope>NUCLEOTIDE SEQUENCE [LARGE SCALE GENOMIC DNA]</scope>
    <source>
        <strain evidence="5">ACAM 615</strain>
    </source>
</reference>
<dbReference type="InterPro" id="IPR050465">
    <property type="entry name" value="UPF0194_transport"/>
</dbReference>
<keyword evidence="5" id="KW-1185">Reference proteome</keyword>
<evidence type="ECO:0000313" key="5">
    <source>
        <dbReference type="Proteomes" id="UP000006251"/>
    </source>
</evidence>
<dbReference type="STRING" id="1121922.GCA_000428905_02260"/>
<organism evidence="4 5">
    <name type="scientific">Brumicola pallidula DSM 14239 = ACAM 615</name>
    <dbReference type="NCBI Taxonomy" id="1121922"/>
    <lineage>
        <taxon>Bacteria</taxon>
        <taxon>Pseudomonadati</taxon>
        <taxon>Pseudomonadota</taxon>
        <taxon>Gammaproteobacteria</taxon>
        <taxon>Alteromonadales</taxon>
        <taxon>Alteromonadaceae</taxon>
        <taxon>Brumicola</taxon>
    </lineage>
</organism>
<feature type="domain" description="YknX-like beta-barrel" evidence="3">
    <location>
        <begin position="244"/>
        <end position="321"/>
    </location>
</feature>